<comment type="caution">
    <text evidence="2">The sequence shown here is derived from an EMBL/GenBank/DDBJ whole genome shotgun (WGS) entry which is preliminary data.</text>
</comment>
<proteinExistence type="predicted"/>
<sequence>MRVLVTDAESASLKPRLLDDELVEWPRFPGGALGLEHNRSARADTRGTPSGSVMRTFVITAGEDLLSAQETRAPRPVPVPNETLR</sequence>
<protein>
    <submittedName>
        <fullName evidence="2">Uncharacterized protein</fullName>
    </submittedName>
</protein>
<dbReference type="RefSeq" id="WP_104481520.1">
    <property type="nucleotide sequence ID" value="NZ_CP154825.1"/>
</dbReference>
<evidence type="ECO:0000256" key="1">
    <source>
        <dbReference type="SAM" id="MobiDB-lite"/>
    </source>
</evidence>
<dbReference type="AlphaFoldDB" id="A0A2S6GIR8"/>
<evidence type="ECO:0000313" key="3">
    <source>
        <dbReference type="Proteomes" id="UP000239203"/>
    </source>
</evidence>
<keyword evidence="3" id="KW-1185">Reference proteome</keyword>
<organism evidence="2 3">
    <name type="scientific">Actinokineospora auranticolor</name>
    <dbReference type="NCBI Taxonomy" id="155976"/>
    <lineage>
        <taxon>Bacteria</taxon>
        <taxon>Bacillati</taxon>
        <taxon>Actinomycetota</taxon>
        <taxon>Actinomycetes</taxon>
        <taxon>Pseudonocardiales</taxon>
        <taxon>Pseudonocardiaceae</taxon>
        <taxon>Actinokineospora</taxon>
    </lineage>
</organism>
<feature type="region of interest" description="Disordered" evidence="1">
    <location>
        <begin position="65"/>
        <end position="85"/>
    </location>
</feature>
<gene>
    <name evidence="2" type="ORF">CLV40_116158</name>
</gene>
<dbReference type="Proteomes" id="UP000239203">
    <property type="component" value="Unassembled WGS sequence"/>
</dbReference>
<evidence type="ECO:0000313" key="2">
    <source>
        <dbReference type="EMBL" id="PPK65115.1"/>
    </source>
</evidence>
<name>A0A2S6GIR8_9PSEU</name>
<reference evidence="2 3" key="1">
    <citation type="submission" date="2018-02" db="EMBL/GenBank/DDBJ databases">
        <title>Genomic Encyclopedia of Archaeal and Bacterial Type Strains, Phase II (KMG-II): from individual species to whole genera.</title>
        <authorList>
            <person name="Goeker M."/>
        </authorList>
    </citation>
    <scope>NUCLEOTIDE SEQUENCE [LARGE SCALE GENOMIC DNA]</scope>
    <source>
        <strain evidence="2 3">YU 961-1</strain>
    </source>
</reference>
<accession>A0A2S6GIR8</accession>
<dbReference type="EMBL" id="PTIX01000016">
    <property type="protein sequence ID" value="PPK65115.1"/>
    <property type="molecule type" value="Genomic_DNA"/>
</dbReference>